<dbReference type="Pfam" id="PF01966">
    <property type="entry name" value="HD"/>
    <property type="match status" value="1"/>
</dbReference>
<dbReference type="Gene3D" id="1.10.3210.10">
    <property type="entry name" value="Hypothetical protein af1432"/>
    <property type="match status" value="1"/>
</dbReference>
<dbReference type="Proteomes" id="UP000773469">
    <property type="component" value="Unassembled WGS sequence"/>
</dbReference>
<organism evidence="2 3">
    <name type="scientific">Shewanella colwelliana</name>
    <name type="common">Alteromonas colwelliana</name>
    <dbReference type="NCBI Taxonomy" id="23"/>
    <lineage>
        <taxon>Bacteria</taxon>
        <taxon>Pseudomonadati</taxon>
        <taxon>Pseudomonadota</taxon>
        <taxon>Gammaproteobacteria</taxon>
        <taxon>Alteromonadales</taxon>
        <taxon>Shewanellaceae</taxon>
        <taxon>Shewanella</taxon>
    </lineage>
</organism>
<dbReference type="CDD" id="cd00077">
    <property type="entry name" value="HDc"/>
    <property type="match status" value="1"/>
</dbReference>
<dbReference type="EMBL" id="BPEU01000006">
    <property type="protein sequence ID" value="GIU38080.1"/>
    <property type="molecule type" value="Genomic_DNA"/>
</dbReference>
<evidence type="ECO:0000259" key="1">
    <source>
        <dbReference type="Pfam" id="PF01966"/>
    </source>
</evidence>
<accession>A0ABQ4NXB3</accession>
<dbReference type="RefSeq" id="WP_220756496.1">
    <property type="nucleotide sequence ID" value="NZ_BPEU01000006.1"/>
</dbReference>
<dbReference type="InterPro" id="IPR003607">
    <property type="entry name" value="HD/PDEase_dom"/>
</dbReference>
<dbReference type="SUPFAM" id="SSF109604">
    <property type="entry name" value="HD-domain/PDEase-like"/>
    <property type="match status" value="1"/>
</dbReference>
<evidence type="ECO:0000313" key="2">
    <source>
        <dbReference type="EMBL" id="GIU38080.1"/>
    </source>
</evidence>
<reference evidence="2 3" key="1">
    <citation type="submission" date="2021-05" db="EMBL/GenBank/DDBJ databases">
        <title>Molecular characterization for Shewanella algae harboring chromosomal blaOXA-55-like strains isolated from clinical and environment sample.</title>
        <authorList>
            <person name="Ohama Y."/>
            <person name="Aoki K."/>
            <person name="Harada S."/>
            <person name="Moriya K."/>
            <person name="Ishii Y."/>
            <person name="Tateda K."/>
        </authorList>
    </citation>
    <scope>NUCLEOTIDE SEQUENCE [LARGE SCALE GENOMIC DNA]</scope>
    <source>
        <strain evidence="2 3">MBTL60-118</strain>
    </source>
</reference>
<name>A0ABQ4NXB3_SHECO</name>
<evidence type="ECO:0000313" key="3">
    <source>
        <dbReference type="Proteomes" id="UP000773469"/>
    </source>
</evidence>
<keyword evidence="3" id="KW-1185">Reference proteome</keyword>
<proteinExistence type="predicted"/>
<protein>
    <submittedName>
        <fullName evidence="2">Phosphohydrolase</fullName>
    </submittedName>
</protein>
<comment type="caution">
    <text evidence="2">The sequence shown here is derived from an EMBL/GenBank/DDBJ whole genome shotgun (WGS) entry which is preliminary data.</text>
</comment>
<gene>
    <name evidence="2" type="ORF">TUM3794_09900</name>
</gene>
<dbReference type="InterPro" id="IPR006674">
    <property type="entry name" value="HD_domain"/>
</dbReference>
<feature type="domain" description="HD" evidence="1">
    <location>
        <begin position="22"/>
        <end position="121"/>
    </location>
</feature>
<sequence>MLNSKVDALTLMSHLGASEHLLTHVKLVGEAADLILDKCKQLGVPIDSEFVKIGVAIHDVGKITHAQEMTAPGSEHEPEGERILLSEGVSPKIARCCMSHARWHEMDCSTEELLIALADKLWKGKRVESLELQVIDRIAAALAKERWDIYQELDTQFESIAADGNDRLIRSVNR</sequence>